<evidence type="ECO:0000313" key="4">
    <source>
        <dbReference type="Proteomes" id="UP001596004"/>
    </source>
</evidence>
<sequence>MQSEDLVTTSKRLRPPVVAVTGAASGLGREFLSRVASSADFRRVVAIDDQRGDVADVTWRVIDVRDPLLANRISDVDVLVHLAADYRLDSDPAERRGYNLRAAQTVLTASAAARVRRVVLVTSAMVYGAVADNPVPLPEDAPVAAEPDSGVVGDHLEIEALVRRALRSHPGLEVTVLRPAAVVGVGVDTVVTRHFEAPRLLTVKGSAPRWQFCHVEDLVSALELAALGHVSGVVTVGSEGWLEMEQVEELSGLRRFELPAGLTFGTAQRLHRLGITPAPATDLHYVVYPWVVDCASLRAAGWKPAWTNEAAFQQLLDLREGRHAVVGRRLPGKEATLTAAGATVAVIGTAAIVRRARRKRRI</sequence>
<keyword evidence="1" id="KW-0812">Transmembrane</keyword>
<dbReference type="SUPFAM" id="SSF51735">
    <property type="entry name" value="NAD(P)-binding Rossmann-fold domains"/>
    <property type="match status" value="1"/>
</dbReference>
<dbReference type="PANTHER" id="PTHR43245:SF52">
    <property type="entry name" value="NAD-DEPENDENT EPIMERASE_DEHYDRATASE"/>
    <property type="match status" value="1"/>
</dbReference>
<reference evidence="4" key="1">
    <citation type="journal article" date="2019" name="Int. J. Syst. Evol. Microbiol.">
        <title>The Global Catalogue of Microorganisms (GCM) 10K type strain sequencing project: providing services to taxonomists for standard genome sequencing and annotation.</title>
        <authorList>
            <consortium name="The Broad Institute Genomics Platform"/>
            <consortium name="The Broad Institute Genome Sequencing Center for Infectious Disease"/>
            <person name="Wu L."/>
            <person name="Ma J."/>
        </authorList>
    </citation>
    <scope>NUCLEOTIDE SEQUENCE [LARGE SCALE GENOMIC DNA]</scope>
    <source>
        <strain evidence="4">CGMCC 4.7132</strain>
    </source>
</reference>
<feature type="domain" description="NAD-dependent epimerase/dehydratase" evidence="2">
    <location>
        <begin position="18"/>
        <end position="226"/>
    </location>
</feature>
<evidence type="ECO:0000259" key="2">
    <source>
        <dbReference type="Pfam" id="PF01370"/>
    </source>
</evidence>
<dbReference type="InterPro" id="IPR050177">
    <property type="entry name" value="Lipid_A_modif_metabolic_enz"/>
</dbReference>
<dbReference type="EMBL" id="JBHSFP010000010">
    <property type="protein sequence ID" value="MFC4532405.1"/>
    <property type="molecule type" value="Genomic_DNA"/>
</dbReference>
<organism evidence="3 4">
    <name type="scientific">Sphaerisporangium dianthi</name>
    <dbReference type="NCBI Taxonomy" id="1436120"/>
    <lineage>
        <taxon>Bacteria</taxon>
        <taxon>Bacillati</taxon>
        <taxon>Actinomycetota</taxon>
        <taxon>Actinomycetes</taxon>
        <taxon>Streptosporangiales</taxon>
        <taxon>Streptosporangiaceae</taxon>
        <taxon>Sphaerisporangium</taxon>
    </lineage>
</organism>
<protein>
    <submittedName>
        <fullName evidence="3">NAD-dependent epimerase/dehydratase family protein</fullName>
    </submittedName>
</protein>
<dbReference type="InterPro" id="IPR036291">
    <property type="entry name" value="NAD(P)-bd_dom_sf"/>
</dbReference>
<dbReference type="Gene3D" id="3.40.50.720">
    <property type="entry name" value="NAD(P)-binding Rossmann-like Domain"/>
    <property type="match status" value="1"/>
</dbReference>
<dbReference type="Proteomes" id="UP001596004">
    <property type="component" value="Unassembled WGS sequence"/>
</dbReference>
<gene>
    <name evidence="3" type="ORF">ACFO60_16655</name>
</gene>
<dbReference type="PANTHER" id="PTHR43245">
    <property type="entry name" value="BIFUNCTIONAL POLYMYXIN RESISTANCE PROTEIN ARNA"/>
    <property type="match status" value="1"/>
</dbReference>
<dbReference type="InterPro" id="IPR001509">
    <property type="entry name" value="Epimerase_deHydtase"/>
</dbReference>
<dbReference type="Pfam" id="PF01370">
    <property type="entry name" value="Epimerase"/>
    <property type="match status" value="1"/>
</dbReference>
<dbReference type="RefSeq" id="WP_380841216.1">
    <property type="nucleotide sequence ID" value="NZ_JBHSFP010000010.1"/>
</dbReference>
<proteinExistence type="predicted"/>
<name>A0ABV9CHT2_9ACTN</name>
<keyword evidence="1" id="KW-0472">Membrane</keyword>
<evidence type="ECO:0000313" key="3">
    <source>
        <dbReference type="EMBL" id="MFC4532405.1"/>
    </source>
</evidence>
<comment type="caution">
    <text evidence="3">The sequence shown here is derived from an EMBL/GenBank/DDBJ whole genome shotgun (WGS) entry which is preliminary data.</text>
</comment>
<feature type="transmembrane region" description="Helical" evidence="1">
    <location>
        <begin position="335"/>
        <end position="353"/>
    </location>
</feature>
<accession>A0ABV9CHT2</accession>
<evidence type="ECO:0000256" key="1">
    <source>
        <dbReference type="SAM" id="Phobius"/>
    </source>
</evidence>
<keyword evidence="4" id="KW-1185">Reference proteome</keyword>
<keyword evidence="1" id="KW-1133">Transmembrane helix</keyword>